<comment type="caution">
    <text evidence="1">The sequence shown here is derived from an EMBL/GenBank/DDBJ whole genome shotgun (WGS) entry which is preliminary data.</text>
</comment>
<gene>
    <name evidence="1" type="ORF">G6F64_012634</name>
</gene>
<name>A0A9P7BL17_RHIOR</name>
<proteinExistence type="predicted"/>
<sequence>MERALRFIRVPVKFAVARHFFNKGWISKQTLEDTLSSNRRASHAEADPLFFEDEHMSTMDNCNNTQSNFMESHMENDPSL</sequence>
<dbReference type="AlphaFoldDB" id="A0A9P7BL17"/>
<reference evidence="1" key="1">
    <citation type="journal article" date="2020" name="Microb. Genom.">
        <title>Genetic diversity of clinical and environmental Mucorales isolates obtained from an investigation of mucormycosis cases among solid organ transplant recipients.</title>
        <authorList>
            <person name="Nguyen M.H."/>
            <person name="Kaul D."/>
            <person name="Muto C."/>
            <person name="Cheng S.J."/>
            <person name="Richter R.A."/>
            <person name="Bruno V.M."/>
            <person name="Liu G."/>
            <person name="Beyhan S."/>
            <person name="Sundermann A.J."/>
            <person name="Mounaud S."/>
            <person name="Pasculle A.W."/>
            <person name="Nierman W.C."/>
            <person name="Driscoll E."/>
            <person name="Cumbie R."/>
            <person name="Clancy C.J."/>
            <person name="Dupont C.L."/>
        </authorList>
    </citation>
    <scope>NUCLEOTIDE SEQUENCE</scope>
    <source>
        <strain evidence="1">GL11</strain>
    </source>
</reference>
<protein>
    <submittedName>
        <fullName evidence="1">Uncharacterized protein</fullName>
    </submittedName>
</protein>
<dbReference type="EMBL" id="JAANQT010004055">
    <property type="protein sequence ID" value="KAG1300508.1"/>
    <property type="molecule type" value="Genomic_DNA"/>
</dbReference>
<accession>A0A9P7BL17</accession>
<organism evidence="1 2">
    <name type="scientific">Rhizopus oryzae</name>
    <name type="common">Mucormycosis agent</name>
    <name type="synonym">Rhizopus arrhizus var. delemar</name>
    <dbReference type="NCBI Taxonomy" id="64495"/>
    <lineage>
        <taxon>Eukaryota</taxon>
        <taxon>Fungi</taxon>
        <taxon>Fungi incertae sedis</taxon>
        <taxon>Mucoromycota</taxon>
        <taxon>Mucoromycotina</taxon>
        <taxon>Mucoromycetes</taxon>
        <taxon>Mucorales</taxon>
        <taxon>Mucorineae</taxon>
        <taxon>Rhizopodaceae</taxon>
        <taxon>Rhizopus</taxon>
    </lineage>
</organism>
<keyword evidence="2" id="KW-1185">Reference proteome</keyword>
<evidence type="ECO:0000313" key="1">
    <source>
        <dbReference type="EMBL" id="KAG1300508.1"/>
    </source>
</evidence>
<dbReference type="Proteomes" id="UP000716291">
    <property type="component" value="Unassembled WGS sequence"/>
</dbReference>
<evidence type="ECO:0000313" key="2">
    <source>
        <dbReference type="Proteomes" id="UP000716291"/>
    </source>
</evidence>